<comment type="caution">
    <text evidence="1">The sequence shown here is derived from an EMBL/GenBank/DDBJ whole genome shotgun (WGS) entry which is preliminary data.</text>
</comment>
<evidence type="ECO:0000313" key="2">
    <source>
        <dbReference type="Proteomes" id="UP001162131"/>
    </source>
</evidence>
<evidence type="ECO:0000313" key="1">
    <source>
        <dbReference type="EMBL" id="CAG9321508.1"/>
    </source>
</evidence>
<dbReference type="AlphaFoldDB" id="A0AAU9JBW9"/>
<dbReference type="Proteomes" id="UP001162131">
    <property type="component" value="Unassembled WGS sequence"/>
</dbReference>
<dbReference type="EMBL" id="CAJZBQ010000028">
    <property type="protein sequence ID" value="CAG9321508.1"/>
    <property type="molecule type" value="Genomic_DNA"/>
</dbReference>
<reference evidence="1" key="1">
    <citation type="submission" date="2021-09" db="EMBL/GenBank/DDBJ databases">
        <authorList>
            <consortium name="AG Swart"/>
            <person name="Singh M."/>
            <person name="Singh A."/>
            <person name="Seah K."/>
            <person name="Emmerich C."/>
        </authorList>
    </citation>
    <scope>NUCLEOTIDE SEQUENCE</scope>
    <source>
        <strain evidence="1">ATCC30299</strain>
    </source>
</reference>
<proteinExistence type="predicted"/>
<name>A0AAU9JBW9_9CILI</name>
<protein>
    <submittedName>
        <fullName evidence="1">Uncharacterized protein</fullName>
    </submittedName>
</protein>
<sequence length="71" mass="8073">MNESDICSLSTRPNTRVIQPSAAPQRFVEVNPDEILHIWECLDSRSTSSQSQSNKKQNCIQINTDSFSEIF</sequence>
<keyword evidence="2" id="KW-1185">Reference proteome</keyword>
<accession>A0AAU9JBW9</accession>
<organism evidence="1 2">
    <name type="scientific">Blepharisma stoltei</name>
    <dbReference type="NCBI Taxonomy" id="1481888"/>
    <lineage>
        <taxon>Eukaryota</taxon>
        <taxon>Sar</taxon>
        <taxon>Alveolata</taxon>
        <taxon>Ciliophora</taxon>
        <taxon>Postciliodesmatophora</taxon>
        <taxon>Heterotrichea</taxon>
        <taxon>Heterotrichida</taxon>
        <taxon>Blepharismidae</taxon>
        <taxon>Blepharisma</taxon>
    </lineage>
</organism>
<gene>
    <name evidence="1" type="ORF">BSTOLATCC_MIC28788</name>
</gene>